<dbReference type="Pfam" id="PF00226">
    <property type="entry name" value="DnaJ"/>
    <property type="match status" value="1"/>
</dbReference>
<dbReference type="SUPFAM" id="SSF52833">
    <property type="entry name" value="Thioredoxin-like"/>
    <property type="match status" value="2"/>
</dbReference>
<dbReference type="Gene3D" id="1.10.287.110">
    <property type="entry name" value="DnaJ domain"/>
    <property type="match status" value="1"/>
</dbReference>
<reference evidence="5 6" key="1">
    <citation type="journal article" date="2011" name="Science">
        <title>The Selaginella genome identifies genetic changes associated with the evolution of vascular plants.</title>
        <authorList>
            <person name="Banks J.A."/>
            <person name="Nishiyama T."/>
            <person name="Hasebe M."/>
            <person name="Bowman J.L."/>
            <person name="Gribskov M."/>
            <person name="dePamphilis C."/>
            <person name="Albert V.A."/>
            <person name="Aono N."/>
            <person name="Aoyama T."/>
            <person name="Ambrose B.A."/>
            <person name="Ashton N.W."/>
            <person name="Axtell M.J."/>
            <person name="Barker E."/>
            <person name="Barker M.S."/>
            <person name="Bennetzen J.L."/>
            <person name="Bonawitz N.D."/>
            <person name="Chapple C."/>
            <person name="Cheng C."/>
            <person name="Correa L.G."/>
            <person name="Dacre M."/>
            <person name="DeBarry J."/>
            <person name="Dreyer I."/>
            <person name="Elias M."/>
            <person name="Engstrom E.M."/>
            <person name="Estelle M."/>
            <person name="Feng L."/>
            <person name="Finet C."/>
            <person name="Floyd S.K."/>
            <person name="Frommer W.B."/>
            <person name="Fujita T."/>
            <person name="Gramzow L."/>
            <person name="Gutensohn M."/>
            <person name="Harholt J."/>
            <person name="Hattori M."/>
            <person name="Heyl A."/>
            <person name="Hirai T."/>
            <person name="Hiwatashi Y."/>
            <person name="Ishikawa M."/>
            <person name="Iwata M."/>
            <person name="Karol K.G."/>
            <person name="Koehler B."/>
            <person name="Kolukisaoglu U."/>
            <person name="Kubo M."/>
            <person name="Kurata T."/>
            <person name="Lalonde S."/>
            <person name="Li K."/>
            <person name="Li Y."/>
            <person name="Litt A."/>
            <person name="Lyons E."/>
            <person name="Manning G."/>
            <person name="Maruyama T."/>
            <person name="Michael T.P."/>
            <person name="Mikami K."/>
            <person name="Miyazaki S."/>
            <person name="Morinaga S."/>
            <person name="Murata T."/>
            <person name="Mueller-Roeber B."/>
            <person name="Nelson D.R."/>
            <person name="Obara M."/>
            <person name="Oguri Y."/>
            <person name="Olmstead R.G."/>
            <person name="Onodera N."/>
            <person name="Petersen B.L."/>
            <person name="Pils B."/>
            <person name="Prigge M."/>
            <person name="Rensing S.A."/>
            <person name="Riano-Pachon D.M."/>
            <person name="Roberts A.W."/>
            <person name="Sato Y."/>
            <person name="Scheller H.V."/>
            <person name="Schulz B."/>
            <person name="Schulz C."/>
            <person name="Shakirov E.V."/>
            <person name="Shibagaki N."/>
            <person name="Shinohara N."/>
            <person name="Shippen D.E."/>
            <person name="Soerensen I."/>
            <person name="Sotooka R."/>
            <person name="Sugimoto N."/>
            <person name="Sugita M."/>
            <person name="Sumikawa N."/>
            <person name="Tanurdzic M."/>
            <person name="Theissen G."/>
            <person name="Ulvskov P."/>
            <person name="Wakazuki S."/>
            <person name="Weng J.K."/>
            <person name="Willats W.W."/>
            <person name="Wipf D."/>
            <person name="Wolf P.G."/>
            <person name="Yang L."/>
            <person name="Zimmer A.D."/>
            <person name="Zhu Q."/>
            <person name="Mitros T."/>
            <person name="Hellsten U."/>
            <person name="Loque D."/>
            <person name="Otillar R."/>
            <person name="Salamov A."/>
            <person name="Schmutz J."/>
            <person name="Shapiro H."/>
            <person name="Lindquist E."/>
            <person name="Lucas S."/>
            <person name="Rokhsar D."/>
            <person name="Grigoriev I.V."/>
        </authorList>
    </citation>
    <scope>NUCLEOTIDE SEQUENCE [LARGE SCALE GENOMIC DNA]</scope>
</reference>
<dbReference type="Gramene" id="EFJ32732">
    <property type="protein sequence ID" value="EFJ32732"/>
    <property type="gene ID" value="SELMODRAFT_407813"/>
</dbReference>
<evidence type="ECO:0000313" key="6">
    <source>
        <dbReference type="Proteomes" id="UP000001514"/>
    </source>
</evidence>
<dbReference type="CDD" id="cd06257">
    <property type="entry name" value="DnaJ"/>
    <property type="match status" value="1"/>
</dbReference>
<feature type="coiled-coil region" evidence="1">
    <location>
        <begin position="377"/>
        <end position="404"/>
    </location>
</feature>
<keyword evidence="3" id="KW-0732">Signal</keyword>
<dbReference type="PRINTS" id="PR00625">
    <property type="entry name" value="JDOMAIN"/>
</dbReference>
<dbReference type="PANTHER" id="PTHR45184:SF1">
    <property type="entry name" value="DNAJ PROTEIN ERDJ3A"/>
    <property type="match status" value="1"/>
</dbReference>
<dbReference type="PANTHER" id="PTHR45184">
    <property type="entry name" value="DNAJ PROTEIN ERDJ3A"/>
    <property type="match status" value="1"/>
</dbReference>
<accession>D8R4U5</accession>
<keyword evidence="6" id="KW-1185">Reference proteome</keyword>
<dbReference type="InterPro" id="IPR001623">
    <property type="entry name" value="DnaJ_domain"/>
</dbReference>
<evidence type="ECO:0000256" key="1">
    <source>
        <dbReference type="SAM" id="Coils"/>
    </source>
</evidence>
<organism evidence="6">
    <name type="scientific">Selaginella moellendorffii</name>
    <name type="common">Spikemoss</name>
    <dbReference type="NCBI Taxonomy" id="88036"/>
    <lineage>
        <taxon>Eukaryota</taxon>
        <taxon>Viridiplantae</taxon>
        <taxon>Streptophyta</taxon>
        <taxon>Embryophyta</taxon>
        <taxon>Tracheophyta</taxon>
        <taxon>Lycopodiopsida</taxon>
        <taxon>Selaginellales</taxon>
        <taxon>Selaginellaceae</taxon>
        <taxon>Selaginella</taxon>
    </lineage>
</organism>
<dbReference type="InterPro" id="IPR036869">
    <property type="entry name" value="J_dom_sf"/>
</dbReference>
<dbReference type="PROSITE" id="PS00636">
    <property type="entry name" value="DNAJ_1"/>
    <property type="match status" value="1"/>
</dbReference>
<evidence type="ECO:0000256" key="2">
    <source>
        <dbReference type="SAM" id="MobiDB-lite"/>
    </source>
</evidence>
<dbReference type="SUPFAM" id="SSF46565">
    <property type="entry name" value="Chaperone J-domain"/>
    <property type="match status" value="1"/>
</dbReference>
<feature type="domain" description="J" evidence="4">
    <location>
        <begin position="25"/>
        <end position="89"/>
    </location>
</feature>
<protein>
    <recommendedName>
        <fullName evidence="4">J domain-containing protein</fullName>
    </recommendedName>
</protein>
<dbReference type="OMA" id="FFISYND"/>
<evidence type="ECO:0000313" key="5">
    <source>
        <dbReference type="EMBL" id="EFJ32732.1"/>
    </source>
</evidence>
<dbReference type="EMBL" id="GL377572">
    <property type="protein sequence ID" value="EFJ32732.1"/>
    <property type="molecule type" value="Genomic_DNA"/>
</dbReference>
<dbReference type="InterPro" id="IPR036249">
    <property type="entry name" value="Thioredoxin-like_sf"/>
</dbReference>
<gene>
    <name evidence="5" type="ORF">SELMODRAFT_407813</name>
</gene>
<dbReference type="InParanoid" id="D8R4U5"/>
<dbReference type="InterPro" id="IPR052842">
    <property type="entry name" value="ER_Co-chaperone"/>
</dbReference>
<feature type="chain" id="PRO_5003121510" description="J domain-containing protein" evidence="3">
    <location>
        <begin position="24"/>
        <end position="537"/>
    </location>
</feature>
<feature type="signal peptide" evidence="3">
    <location>
        <begin position="1"/>
        <end position="23"/>
    </location>
</feature>
<dbReference type="eggNOG" id="KOG0714">
    <property type="taxonomic scope" value="Eukaryota"/>
</dbReference>
<evidence type="ECO:0000259" key="4">
    <source>
        <dbReference type="PROSITE" id="PS50076"/>
    </source>
</evidence>
<keyword evidence="1" id="KW-0175">Coiled coil</keyword>
<dbReference type="SMART" id="SM00271">
    <property type="entry name" value="DnaJ"/>
    <property type="match status" value="1"/>
</dbReference>
<feature type="compositionally biased region" description="Gly residues" evidence="2">
    <location>
        <begin position="92"/>
        <end position="113"/>
    </location>
</feature>
<dbReference type="Gene3D" id="3.40.30.10">
    <property type="entry name" value="Glutaredoxin"/>
    <property type="match status" value="2"/>
</dbReference>
<feature type="region of interest" description="Disordered" evidence="2">
    <location>
        <begin position="89"/>
        <end position="127"/>
    </location>
</feature>
<name>D8R4U5_SELML</name>
<dbReference type="InterPro" id="IPR018253">
    <property type="entry name" value="DnaJ_domain_CS"/>
</dbReference>
<dbReference type="STRING" id="88036.D8R4U5"/>
<dbReference type="HOGENOM" id="CLU_035865_0_0_1"/>
<dbReference type="FunCoup" id="D8R4U5">
    <property type="interactions" value="4"/>
</dbReference>
<evidence type="ECO:0000256" key="3">
    <source>
        <dbReference type="SAM" id="SignalP"/>
    </source>
</evidence>
<dbReference type="Proteomes" id="UP000001514">
    <property type="component" value="Unassembled WGS sequence"/>
</dbReference>
<dbReference type="KEGG" id="smo:SELMODRAFT_407813"/>
<proteinExistence type="predicted"/>
<sequence length="537" mass="60039">MLRSPITVVLVSVLLIFSIPAESKDLYKILGVDKNADQRAIKKAYHKLSLQYHPDKNKAKNAQDKFSEISNAYEILSDEKKRKEYDLYGESPPGGGFGGGGGGGGGFGGGGGDPFQRDFQQQQHQYGNAQHEYQQRYTFHSDGPNGFSFDGFNFGGFGSYMDDMFGGFFKNSNPGPEFGSQLQQLSSAEFTRQVLNDSETWLLLFVSSTALDQRTRILEEFAKHMNGVIKVGIINCQSNQLLCKQQRVSVLKEPKLYICPWVPSRKRSLVEYTGDWKVKALEAYSVEFLPRLSTRIIGDEEDIFEKDDNLPRAVLLTKKKETPAMWRALSGIFHQRVVQDISDTLARKFKVTKLPAVVGVLANSDATILSQGPNIKLDDLKGLLKDLETKNRHVRREKRETKSSDGHSKLTKENFSRLCSESALCVIAVTRSKSAEEKAKKILLEVSRKNIQPATRSSSVAVSYVYVDGASQAKFVKAFGDKRLEKQDPALVAFKFRKKRFATHTGPFTSAAIENFVSEALNGEVQFQNVKKEPLIS</sequence>
<dbReference type="AlphaFoldDB" id="D8R4U5"/>
<dbReference type="PROSITE" id="PS50076">
    <property type="entry name" value="DNAJ_2"/>
    <property type="match status" value="1"/>
</dbReference>